<sequence length="141" mass="16388">IRRHRALVKNLNANPHVIQESQKEFMQPEKKLLERHISDGRKYIEANEKVHVTGKKLKQLLEGVSHDLTITWSTQDISAFFQFVDELNVRDALPFQLLCLLLSLLAFMIPSSEKDYSCSEANNFAHWFYPMLQYINGLTPT</sequence>
<keyword evidence="5" id="KW-0539">Nucleus</keyword>
<dbReference type="InterPro" id="IPR012315">
    <property type="entry name" value="KASH"/>
</dbReference>
<dbReference type="GeneID" id="107122056"/>
<feature type="topological domain" description="Cytoplasmic" evidence="7">
    <location>
        <begin position="1"/>
        <end position="90"/>
    </location>
</feature>
<evidence type="ECO:0000256" key="6">
    <source>
        <dbReference type="ARBA" id="ARBA00046312"/>
    </source>
</evidence>
<keyword evidence="3" id="KW-1133">Transmembrane helix</keyword>
<dbReference type="PANTHER" id="PTHR21524">
    <property type="entry name" value="SPECTRIN REPEAT CONTAINING NUCLEAR ENVELOPE PROTEIN 2"/>
    <property type="match status" value="1"/>
</dbReference>
<gene>
    <name evidence="10" type="primary">LOC107122056</name>
</gene>
<accession>A0ABM1L3N1</accession>
<keyword evidence="9" id="KW-1185">Reference proteome</keyword>
<evidence type="ECO:0000256" key="1">
    <source>
        <dbReference type="ARBA" id="ARBA00008619"/>
    </source>
</evidence>
<evidence type="ECO:0000256" key="7">
    <source>
        <dbReference type="PROSITE-ProRule" id="PRU00385"/>
    </source>
</evidence>
<reference evidence="10" key="1">
    <citation type="submission" date="2025-08" db="UniProtKB">
        <authorList>
            <consortium name="RefSeq"/>
        </authorList>
    </citation>
    <scope>IDENTIFICATION</scope>
</reference>
<feature type="non-terminal residue" evidence="10">
    <location>
        <position position="1"/>
    </location>
</feature>
<comment type="similarity">
    <text evidence="1">Belongs to the nesprin family.</text>
</comment>
<dbReference type="Proteomes" id="UP000694871">
    <property type="component" value="Unplaced"/>
</dbReference>
<dbReference type="PROSITE" id="PS51049">
    <property type="entry name" value="KASH"/>
    <property type="match status" value="1"/>
</dbReference>
<dbReference type="RefSeq" id="XP_015280568.1">
    <property type="nucleotide sequence ID" value="XM_015425082.1"/>
</dbReference>
<keyword evidence="4 7" id="KW-0472">Membrane</keyword>
<evidence type="ECO:0000256" key="4">
    <source>
        <dbReference type="ARBA" id="ARBA00023136"/>
    </source>
</evidence>
<evidence type="ECO:0000256" key="3">
    <source>
        <dbReference type="ARBA" id="ARBA00022989"/>
    </source>
</evidence>
<evidence type="ECO:0000259" key="8">
    <source>
        <dbReference type="PROSITE" id="PS51049"/>
    </source>
</evidence>
<feature type="topological domain" description="Perinuclear space" evidence="7">
    <location>
        <begin position="112"/>
        <end position="141"/>
    </location>
</feature>
<dbReference type="PANTHER" id="PTHR21524:SF5">
    <property type="entry name" value="SPECTRIN REPEAT CONTAINING NUCLEAR ENVELOPE PROTEIN 2"/>
    <property type="match status" value="1"/>
</dbReference>
<comment type="subcellular location">
    <subcellularLocation>
        <location evidence="6">Nucleus outer membrane</location>
        <topology evidence="6">Single-pass type IV membrane protein</topology>
    </subcellularLocation>
</comment>
<protein>
    <submittedName>
        <fullName evidence="10">Nesprin-2-like</fullName>
    </submittedName>
</protein>
<name>A0ABM1L3N1_GEKJA</name>
<dbReference type="Pfam" id="PF10541">
    <property type="entry name" value="KASH"/>
    <property type="match status" value="1"/>
</dbReference>
<evidence type="ECO:0000313" key="9">
    <source>
        <dbReference type="Proteomes" id="UP000694871"/>
    </source>
</evidence>
<dbReference type="SMART" id="SM01249">
    <property type="entry name" value="KASH"/>
    <property type="match status" value="1"/>
</dbReference>
<evidence type="ECO:0000256" key="2">
    <source>
        <dbReference type="ARBA" id="ARBA00022692"/>
    </source>
</evidence>
<organism evidence="9 10">
    <name type="scientific">Gekko japonicus</name>
    <name type="common">Schlegel's Japanese gecko</name>
    <dbReference type="NCBI Taxonomy" id="146911"/>
    <lineage>
        <taxon>Eukaryota</taxon>
        <taxon>Metazoa</taxon>
        <taxon>Chordata</taxon>
        <taxon>Craniata</taxon>
        <taxon>Vertebrata</taxon>
        <taxon>Euteleostomi</taxon>
        <taxon>Lepidosauria</taxon>
        <taxon>Squamata</taxon>
        <taxon>Bifurcata</taxon>
        <taxon>Gekkota</taxon>
        <taxon>Gekkonidae</taxon>
        <taxon>Gekkoninae</taxon>
        <taxon>Gekko</taxon>
    </lineage>
</organism>
<proteinExistence type="inferred from homology"/>
<keyword evidence="2 7" id="KW-0812">Transmembrane</keyword>
<evidence type="ECO:0000256" key="5">
    <source>
        <dbReference type="ARBA" id="ARBA00023242"/>
    </source>
</evidence>
<evidence type="ECO:0000313" key="10">
    <source>
        <dbReference type="RefSeq" id="XP_015280568.1"/>
    </source>
</evidence>
<feature type="domain" description="KASH" evidence="8">
    <location>
        <begin position="82"/>
        <end position="141"/>
    </location>
</feature>